<dbReference type="EMBL" id="BAAAZT010000076">
    <property type="protein sequence ID" value="GAA3909533.1"/>
    <property type="molecule type" value="Genomic_DNA"/>
</dbReference>
<evidence type="ECO:0000256" key="1">
    <source>
        <dbReference type="ARBA" id="ARBA00022729"/>
    </source>
</evidence>
<gene>
    <name evidence="4" type="ORF">GCM10022228_20370</name>
</gene>
<dbReference type="PANTHER" id="PTHR43037:SF5">
    <property type="entry name" value="FERULOYL ESTERASE"/>
    <property type="match status" value="1"/>
</dbReference>
<keyword evidence="1 3" id="KW-0732">Signal</keyword>
<dbReference type="Proteomes" id="UP001500133">
    <property type="component" value="Unassembled WGS sequence"/>
</dbReference>
<evidence type="ECO:0000313" key="5">
    <source>
        <dbReference type="Proteomes" id="UP001500133"/>
    </source>
</evidence>
<evidence type="ECO:0000313" key="4">
    <source>
        <dbReference type="EMBL" id="GAA3909533.1"/>
    </source>
</evidence>
<comment type="caution">
    <text evidence="4">The sequence shown here is derived from an EMBL/GenBank/DDBJ whole genome shotgun (WGS) entry which is preliminary data.</text>
</comment>
<organism evidence="4 5">
    <name type="scientific">Halomonas cibimaris</name>
    <dbReference type="NCBI Taxonomy" id="657012"/>
    <lineage>
        <taxon>Bacteria</taxon>
        <taxon>Pseudomonadati</taxon>
        <taxon>Pseudomonadota</taxon>
        <taxon>Gammaproteobacteria</taxon>
        <taxon>Oceanospirillales</taxon>
        <taxon>Halomonadaceae</taxon>
        <taxon>Halomonas</taxon>
    </lineage>
</organism>
<dbReference type="Gene3D" id="3.40.50.1820">
    <property type="entry name" value="alpha/beta hydrolase"/>
    <property type="match status" value="2"/>
</dbReference>
<sequence>MQAPASVSHSVPRLLAAAGLALPLSVIAAEEVSPPPALPALGTISEAASAVGMGSGGYMATQLAVAWPERFHGLGALGAGPWGCAQGKLSLALNQCMMVRRGEPSLAALDARRADYQSRGQVGDDAALGRLRGYVWHGQQDDVVAPILGDLLAEQLQGWLGDARVKKVNDADAGHGWPPAPVAGEMMNWLYPQRALRSAPEAGALRAFDQRDFNARGLADTGYVYVPEACTDGGCGATLALHGCNANAATQGKAFAGQTGLNAWADAHNEVVLYPRAESTLANPQGCWDWWGFAESSWQLYPLHDTREGTQAGALLAMLERLQEAVARD</sequence>
<keyword evidence="5" id="KW-1185">Reference proteome</keyword>
<evidence type="ECO:0000256" key="3">
    <source>
        <dbReference type="SAM" id="SignalP"/>
    </source>
</evidence>
<name>A0ABP7LXD0_9GAMM</name>
<accession>A0ABP7LXD0</accession>
<proteinExistence type="predicted"/>
<feature type="signal peptide" evidence="3">
    <location>
        <begin position="1"/>
        <end position="28"/>
    </location>
</feature>
<dbReference type="SUPFAM" id="SSF53474">
    <property type="entry name" value="alpha/beta-Hydrolases"/>
    <property type="match status" value="1"/>
</dbReference>
<dbReference type="InterPro" id="IPR050955">
    <property type="entry name" value="Plant_Biomass_Hydrol_Est"/>
</dbReference>
<dbReference type="InterPro" id="IPR029058">
    <property type="entry name" value="AB_hydrolase_fold"/>
</dbReference>
<keyword evidence="2" id="KW-0378">Hydrolase</keyword>
<protein>
    <submittedName>
        <fullName evidence="4">Depolymerase</fullName>
    </submittedName>
</protein>
<dbReference type="PANTHER" id="PTHR43037">
    <property type="entry name" value="UNNAMED PRODUCT-RELATED"/>
    <property type="match status" value="1"/>
</dbReference>
<reference evidence="5" key="1">
    <citation type="journal article" date="2019" name="Int. J. Syst. Evol. Microbiol.">
        <title>The Global Catalogue of Microorganisms (GCM) 10K type strain sequencing project: providing services to taxonomists for standard genome sequencing and annotation.</title>
        <authorList>
            <consortium name="The Broad Institute Genomics Platform"/>
            <consortium name="The Broad Institute Genome Sequencing Center for Infectious Disease"/>
            <person name="Wu L."/>
            <person name="Ma J."/>
        </authorList>
    </citation>
    <scope>NUCLEOTIDE SEQUENCE [LARGE SCALE GENOMIC DNA]</scope>
    <source>
        <strain evidence="5">JCM 16914</strain>
    </source>
</reference>
<feature type="chain" id="PRO_5046571973" evidence="3">
    <location>
        <begin position="29"/>
        <end position="329"/>
    </location>
</feature>
<evidence type="ECO:0000256" key="2">
    <source>
        <dbReference type="ARBA" id="ARBA00022801"/>
    </source>
</evidence>